<dbReference type="Proteomes" id="UP001054837">
    <property type="component" value="Unassembled WGS sequence"/>
</dbReference>
<dbReference type="EMBL" id="BPLQ01011490">
    <property type="protein sequence ID" value="GIY58303.1"/>
    <property type="molecule type" value="Genomic_DNA"/>
</dbReference>
<reference evidence="1 2" key="1">
    <citation type="submission" date="2021-06" db="EMBL/GenBank/DDBJ databases">
        <title>Caerostris darwini draft genome.</title>
        <authorList>
            <person name="Kono N."/>
            <person name="Arakawa K."/>
        </authorList>
    </citation>
    <scope>NUCLEOTIDE SEQUENCE [LARGE SCALE GENOMIC DNA]</scope>
</reference>
<proteinExistence type="predicted"/>
<accession>A0AAV4UKI7</accession>
<sequence length="83" mass="9698">MRRVLTIMTERDITTGEQRCKALNVCRGSRWRVSLAGRRVDIKQRRYWLQKSRSVCVKSVNGSSTELFAHNFHTETDGDLRKT</sequence>
<gene>
    <name evidence="1" type="ORF">CDAR_294711</name>
</gene>
<evidence type="ECO:0000313" key="1">
    <source>
        <dbReference type="EMBL" id="GIY58303.1"/>
    </source>
</evidence>
<keyword evidence="2" id="KW-1185">Reference proteome</keyword>
<comment type="caution">
    <text evidence="1">The sequence shown here is derived from an EMBL/GenBank/DDBJ whole genome shotgun (WGS) entry which is preliminary data.</text>
</comment>
<name>A0AAV4UKI7_9ARAC</name>
<evidence type="ECO:0000313" key="2">
    <source>
        <dbReference type="Proteomes" id="UP001054837"/>
    </source>
</evidence>
<organism evidence="1 2">
    <name type="scientific">Caerostris darwini</name>
    <dbReference type="NCBI Taxonomy" id="1538125"/>
    <lineage>
        <taxon>Eukaryota</taxon>
        <taxon>Metazoa</taxon>
        <taxon>Ecdysozoa</taxon>
        <taxon>Arthropoda</taxon>
        <taxon>Chelicerata</taxon>
        <taxon>Arachnida</taxon>
        <taxon>Araneae</taxon>
        <taxon>Araneomorphae</taxon>
        <taxon>Entelegynae</taxon>
        <taxon>Araneoidea</taxon>
        <taxon>Araneidae</taxon>
        <taxon>Caerostris</taxon>
    </lineage>
</organism>
<dbReference type="AlphaFoldDB" id="A0AAV4UKI7"/>
<protein>
    <submittedName>
        <fullName evidence="1">Uncharacterized protein</fullName>
    </submittedName>
</protein>